<name>A0A0E1VT38_BURPE</name>
<accession>A0A0E1VT38</accession>
<evidence type="ECO:0000256" key="1">
    <source>
        <dbReference type="SAM" id="MobiDB-lite"/>
    </source>
</evidence>
<reference evidence="2" key="1">
    <citation type="submission" date="2009-05" db="EMBL/GenBank/DDBJ databases">
        <authorList>
            <person name="Harkins D.M."/>
            <person name="DeShazer D."/>
            <person name="Woods D.E."/>
            <person name="Brinkac L.M."/>
            <person name="Brown K.A."/>
            <person name="Hung G.C."/>
            <person name="Tuanyok A."/>
            <person name="Zhang B."/>
            <person name="Nierman W.C."/>
        </authorList>
    </citation>
    <scope>NUCLEOTIDE SEQUENCE [LARGE SCALE GENOMIC DNA]</scope>
    <source>
        <strain evidence="2">1710a</strain>
    </source>
</reference>
<sequence>MLPAGARARMNGEDARRARRAARLGGGRAHGRQCNWR</sequence>
<dbReference type="Proteomes" id="UP000001812">
    <property type="component" value="Chromosome II"/>
</dbReference>
<dbReference type="AlphaFoldDB" id="A0A0E1VT38"/>
<gene>
    <name evidence="2" type="ORF">BURPS1710A_A1221</name>
</gene>
<evidence type="ECO:0000313" key="2">
    <source>
        <dbReference type="EMBL" id="EET03151.1"/>
    </source>
</evidence>
<organism evidence="2">
    <name type="scientific">Burkholderia pseudomallei 1710a</name>
    <dbReference type="NCBI Taxonomy" id="320371"/>
    <lineage>
        <taxon>Bacteria</taxon>
        <taxon>Pseudomonadati</taxon>
        <taxon>Pseudomonadota</taxon>
        <taxon>Betaproteobacteria</taxon>
        <taxon>Burkholderiales</taxon>
        <taxon>Burkholderiaceae</taxon>
        <taxon>Burkholderia</taxon>
        <taxon>pseudomallei group</taxon>
    </lineage>
</organism>
<protein>
    <submittedName>
        <fullName evidence="2">Uncharacterized protein</fullName>
    </submittedName>
</protein>
<feature type="region of interest" description="Disordered" evidence="1">
    <location>
        <begin position="1"/>
        <end position="37"/>
    </location>
</feature>
<proteinExistence type="predicted"/>
<dbReference type="HOGENOM" id="CLU_3341389_0_0_4"/>
<dbReference type="EMBL" id="CM000833">
    <property type="protein sequence ID" value="EET03151.1"/>
    <property type="molecule type" value="Genomic_DNA"/>
</dbReference>